<dbReference type="InterPro" id="IPR010096">
    <property type="entry name" value="NADH-Q_OxRdtase_suN/2"/>
</dbReference>
<evidence type="ECO:0000259" key="6">
    <source>
        <dbReference type="Pfam" id="PF00361"/>
    </source>
</evidence>
<keyword evidence="4 5" id="KW-0472">Membrane</keyword>
<dbReference type="HAMAP" id="MF_00445">
    <property type="entry name" value="NDH1_NuoN_1"/>
    <property type="match status" value="1"/>
</dbReference>
<feature type="transmembrane region" description="Helical" evidence="5">
    <location>
        <begin position="31"/>
        <end position="50"/>
    </location>
</feature>
<feature type="transmembrane region" description="Helical" evidence="5">
    <location>
        <begin position="99"/>
        <end position="116"/>
    </location>
</feature>
<evidence type="ECO:0000256" key="4">
    <source>
        <dbReference type="ARBA" id="ARBA00023136"/>
    </source>
</evidence>
<keyword evidence="7" id="KW-0560">Oxidoreductase</keyword>
<feature type="transmembrane region" description="Helical" evidence="5">
    <location>
        <begin position="122"/>
        <end position="141"/>
    </location>
</feature>
<feature type="transmembrane region" description="Helical" evidence="5">
    <location>
        <begin position="70"/>
        <end position="87"/>
    </location>
</feature>
<feature type="transmembrane region" description="Helical" evidence="5">
    <location>
        <begin position="431"/>
        <end position="458"/>
    </location>
</feature>
<feature type="transmembrane region" description="Helical" evidence="5">
    <location>
        <begin position="314"/>
        <end position="336"/>
    </location>
</feature>
<feature type="transmembrane region" description="Helical" evidence="5">
    <location>
        <begin position="257"/>
        <end position="278"/>
    </location>
</feature>
<keyword evidence="3 5" id="KW-1133">Transmembrane helix</keyword>
<feature type="transmembrane region" description="Helical" evidence="5">
    <location>
        <begin position="153"/>
        <end position="174"/>
    </location>
</feature>
<dbReference type="InterPro" id="IPR001750">
    <property type="entry name" value="ND/Mrp_TM"/>
</dbReference>
<feature type="transmembrane region" description="Helical" evidence="5">
    <location>
        <begin position="348"/>
        <end position="366"/>
    </location>
</feature>
<dbReference type="GO" id="GO:0042773">
    <property type="term" value="P:ATP synthesis coupled electron transport"/>
    <property type="evidence" value="ECO:0007669"/>
    <property type="project" value="InterPro"/>
</dbReference>
<evidence type="ECO:0000256" key="5">
    <source>
        <dbReference type="SAM" id="Phobius"/>
    </source>
</evidence>
<evidence type="ECO:0000256" key="1">
    <source>
        <dbReference type="ARBA" id="ARBA00004141"/>
    </source>
</evidence>
<keyword evidence="7" id="KW-0830">Ubiquinone</keyword>
<protein>
    <submittedName>
        <fullName evidence="7">NADH-ubiquinone oxidoreductase chain N</fullName>
        <ecNumber evidence="7">1.6.5.3</ecNumber>
    </submittedName>
</protein>
<keyword evidence="2 5" id="KW-0812">Transmembrane</keyword>
<evidence type="ECO:0000313" key="7">
    <source>
        <dbReference type="EMBL" id="VAW22497.1"/>
    </source>
</evidence>
<proteinExistence type="inferred from homology"/>
<dbReference type="GO" id="GO:0016491">
    <property type="term" value="F:oxidoreductase activity"/>
    <property type="evidence" value="ECO:0007669"/>
    <property type="project" value="UniProtKB-KW"/>
</dbReference>
<feature type="transmembrane region" description="Helical" evidence="5">
    <location>
        <begin position="386"/>
        <end position="410"/>
    </location>
</feature>
<organism evidence="7">
    <name type="scientific">hydrothermal vent metagenome</name>
    <dbReference type="NCBI Taxonomy" id="652676"/>
    <lineage>
        <taxon>unclassified sequences</taxon>
        <taxon>metagenomes</taxon>
        <taxon>ecological metagenomes</taxon>
    </lineage>
</organism>
<feature type="transmembrane region" description="Helical" evidence="5">
    <location>
        <begin position="6"/>
        <end position="24"/>
    </location>
</feature>
<feature type="transmembrane region" description="Helical" evidence="5">
    <location>
        <begin position="285"/>
        <end position="308"/>
    </location>
</feature>
<dbReference type="EC" id="1.6.5.3" evidence="7"/>
<dbReference type="PANTHER" id="PTHR22773">
    <property type="entry name" value="NADH DEHYDROGENASE"/>
    <property type="match status" value="1"/>
</dbReference>
<gene>
    <name evidence="7" type="ORF">MNBD_ALPHA12-2169</name>
</gene>
<feature type="transmembrane region" description="Helical" evidence="5">
    <location>
        <begin position="226"/>
        <end position="245"/>
    </location>
</feature>
<comment type="subcellular location">
    <subcellularLocation>
        <location evidence="1">Membrane</location>
        <topology evidence="1">Multi-pass membrane protein</topology>
    </subcellularLocation>
</comment>
<sequence length="459" mass="48060">MARDLSLLFPEMSLALAVVLMLVAEMARLPRLALIFGLVGLAVATALTLPLMGADTSVFGGTYRIDMLSAWAKLILLPGTALSLLLVRDELAGSDREGSVYSLICLVTLGALMLAGGGDMMMLVLGVVLTGLGSFALVAYPRNDAATEAAMKFLVFGAVTGSVMIYGLTFWFGGTGSTLFSALGEISISPLVMAAGLIAVIVGLGYKASLVPFHFWAPDGYDGAPISVAAYLSVITKIAAIFAFAQVLRDLPTNTGWPLIIALIAAATMTYGYLTALVQTNMVRLLAYSSIAQSGYFMLGIVAVGTGVLALQSLIVFGAAYVAMNLGAFAIVMLVGRSLDDFKGFGRTVPVAGVAMVILLLSLAGIPPLFGFVGKVLLFGAAIEAGYLWLAVIGILNSVLALAVYLRIIVPMYQPPVDEKTGRETDREKRPMLTLVWVITTLVTLAGGIGAQIVLGWLA</sequence>
<dbReference type="EMBL" id="UOEO01000204">
    <property type="protein sequence ID" value="VAW22497.1"/>
    <property type="molecule type" value="Genomic_DNA"/>
</dbReference>
<feature type="transmembrane region" description="Helical" evidence="5">
    <location>
        <begin position="186"/>
        <end position="206"/>
    </location>
</feature>
<feature type="domain" description="NADH:quinone oxidoreductase/Mrp antiporter transmembrane" evidence="6">
    <location>
        <begin position="118"/>
        <end position="400"/>
    </location>
</feature>
<dbReference type="Pfam" id="PF00361">
    <property type="entry name" value="Proton_antipo_M"/>
    <property type="match status" value="1"/>
</dbReference>
<dbReference type="AlphaFoldDB" id="A0A3B0UAV2"/>
<dbReference type="GO" id="GO:0008137">
    <property type="term" value="F:NADH dehydrogenase (ubiquinone) activity"/>
    <property type="evidence" value="ECO:0007669"/>
    <property type="project" value="InterPro"/>
</dbReference>
<evidence type="ECO:0000256" key="3">
    <source>
        <dbReference type="ARBA" id="ARBA00022989"/>
    </source>
</evidence>
<evidence type="ECO:0000256" key="2">
    <source>
        <dbReference type="ARBA" id="ARBA00022692"/>
    </source>
</evidence>
<reference evidence="7" key="1">
    <citation type="submission" date="2018-06" db="EMBL/GenBank/DDBJ databases">
        <authorList>
            <person name="Zhirakovskaya E."/>
        </authorList>
    </citation>
    <scope>NUCLEOTIDE SEQUENCE</scope>
</reference>
<accession>A0A3B0UAV2</accession>
<dbReference type="GO" id="GO:0016020">
    <property type="term" value="C:membrane"/>
    <property type="evidence" value="ECO:0007669"/>
    <property type="project" value="UniProtKB-SubCell"/>
</dbReference>
<name>A0A3B0UAV2_9ZZZZ</name>